<dbReference type="STRING" id="68775.A0A5C3LM05"/>
<dbReference type="Proteomes" id="UP000308652">
    <property type="component" value="Unassembled WGS sequence"/>
</dbReference>
<feature type="non-terminal residue" evidence="1">
    <location>
        <position position="1"/>
    </location>
</feature>
<keyword evidence="2" id="KW-1185">Reference proteome</keyword>
<name>A0A5C3LM05_9AGAR</name>
<proteinExistence type="predicted"/>
<gene>
    <name evidence="1" type="ORF">BDQ12DRAFT_670014</name>
</gene>
<evidence type="ECO:0000313" key="1">
    <source>
        <dbReference type="EMBL" id="TFK33785.1"/>
    </source>
</evidence>
<evidence type="ECO:0000313" key="2">
    <source>
        <dbReference type="Proteomes" id="UP000308652"/>
    </source>
</evidence>
<protein>
    <submittedName>
        <fullName evidence="1">Uncharacterized protein</fullName>
    </submittedName>
</protein>
<dbReference type="OrthoDB" id="2985259at2759"/>
<reference evidence="1 2" key="1">
    <citation type="journal article" date="2019" name="Nat. Ecol. Evol.">
        <title>Megaphylogeny resolves global patterns of mushroom evolution.</title>
        <authorList>
            <person name="Varga T."/>
            <person name="Krizsan K."/>
            <person name="Foldi C."/>
            <person name="Dima B."/>
            <person name="Sanchez-Garcia M."/>
            <person name="Sanchez-Ramirez S."/>
            <person name="Szollosi G.J."/>
            <person name="Szarkandi J.G."/>
            <person name="Papp V."/>
            <person name="Albert L."/>
            <person name="Andreopoulos W."/>
            <person name="Angelini C."/>
            <person name="Antonin V."/>
            <person name="Barry K.W."/>
            <person name="Bougher N.L."/>
            <person name="Buchanan P."/>
            <person name="Buyck B."/>
            <person name="Bense V."/>
            <person name="Catcheside P."/>
            <person name="Chovatia M."/>
            <person name="Cooper J."/>
            <person name="Damon W."/>
            <person name="Desjardin D."/>
            <person name="Finy P."/>
            <person name="Geml J."/>
            <person name="Haridas S."/>
            <person name="Hughes K."/>
            <person name="Justo A."/>
            <person name="Karasinski D."/>
            <person name="Kautmanova I."/>
            <person name="Kiss B."/>
            <person name="Kocsube S."/>
            <person name="Kotiranta H."/>
            <person name="LaButti K.M."/>
            <person name="Lechner B.E."/>
            <person name="Liimatainen K."/>
            <person name="Lipzen A."/>
            <person name="Lukacs Z."/>
            <person name="Mihaltcheva S."/>
            <person name="Morgado L.N."/>
            <person name="Niskanen T."/>
            <person name="Noordeloos M.E."/>
            <person name="Ohm R.A."/>
            <person name="Ortiz-Santana B."/>
            <person name="Ovrebo C."/>
            <person name="Racz N."/>
            <person name="Riley R."/>
            <person name="Savchenko A."/>
            <person name="Shiryaev A."/>
            <person name="Soop K."/>
            <person name="Spirin V."/>
            <person name="Szebenyi C."/>
            <person name="Tomsovsky M."/>
            <person name="Tulloss R.E."/>
            <person name="Uehling J."/>
            <person name="Grigoriev I.V."/>
            <person name="Vagvolgyi C."/>
            <person name="Papp T."/>
            <person name="Martin F.M."/>
            <person name="Miettinen O."/>
            <person name="Hibbett D.S."/>
            <person name="Nagy L.G."/>
        </authorList>
    </citation>
    <scope>NUCLEOTIDE SEQUENCE [LARGE SCALE GENOMIC DNA]</scope>
    <source>
        <strain evidence="1 2">CBS 166.37</strain>
    </source>
</reference>
<organism evidence="1 2">
    <name type="scientific">Crucibulum laeve</name>
    <dbReference type="NCBI Taxonomy" id="68775"/>
    <lineage>
        <taxon>Eukaryota</taxon>
        <taxon>Fungi</taxon>
        <taxon>Dikarya</taxon>
        <taxon>Basidiomycota</taxon>
        <taxon>Agaricomycotina</taxon>
        <taxon>Agaricomycetes</taxon>
        <taxon>Agaricomycetidae</taxon>
        <taxon>Agaricales</taxon>
        <taxon>Agaricineae</taxon>
        <taxon>Nidulariaceae</taxon>
        <taxon>Crucibulum</taxon>
    </lineage>
</organism>
<sequence length="108" mass="12079">DAFLDNFLIQWNPQSLLTMKISPSRPRVYLIDFELAMEFPENTPLDECVTIGCPLDNSTTIASIDGILENFTNENANDRMNATEALDKLESVVHSMAPSSLLTPFPEM</sequence>
<dbReference type="AlphaFoldDB" id="A0A5C3LM05"/>
<accession>A0A5C3LM05</accession>
<dbReference type="EMBL" id="ML213642">
    <property type="protein sequence ID" value="TFK33785.1"/>
    <property type="molecule type" value="Genomic_DNA"/>
</dbReference>